<accession>A0A024GBY3</accession>
<dbReference type="Proteomes" id="UP000053237">
    <property type="component" value="Unassembled WGS sequence"/>
</dbReference>
<name>A0A024GBY3_9STRA</name>
<gene>
    <name evidence="1" type="ORF">BN9_049680</name>
</gene>
<comment type="caution">
    <text evidence="1">The sequence shown here is derived from an EMBL/GenBank/DDBJ whole genome shotgun (WGS) entry which is preliminary data.</text>
</comment>
<evidence type="ECO:0000313" key="2">
    <source>
        <dbReference type="Proteomes" id="UP000053237"/>
    </source>
</evidence>
<protein>
    <submittedName>
        <fullName evidence="1">Uncharacterized protein</fullName>
    </submittedName>
</protein>
<evidence type="ECO:0000313" key="1">
    <source>
        <dbReference type="EMBL" id="CCI44184.1"/>
    </source>
</evidence>
<sequence>MANGATSSCMSYAHPLIVALPGKCPPMENQLILVSSDISDESKSPISKFTNIYFCVGVGPLRSLPSPYRTLVAAWRQVFAENLSCVAVLTLKTNQ</sequence>
<organism evidence="1 2">
    <name type="scientific">Albugo candida</name>
    <dbReference type="NCBI Taxonomy" id="65357"/>
    <lineage>
        <taxon>Eukaryota</taxon>
        <taxon>Sar</taxon>
        <taxon>Stramenopiles</taxon>
        <taxon>Oomycota</taxon>
        <taxon>Peronosporomycetes</taxon>
        <taxon>Albuginales</taxon>
        <taxon>Albuginaceae</taxon>
        <taxon>Albugo</taxon>
    </lineage>
</organism>
<dbReference type="InParanoid" id="A0A024GBY3"/>
<dbReference type="EMBL" id="CAIX01000064">
    <property type="protein sequence ID" value="CCI44184.1"/>
    <property type="molecule type" value="Genomic_DNA"/>
</dbReference>
<reference evidence="1 2" key="1">
    <citation type="submission" date="2012-05" db="EMBL/GenBank/DDBJ databases">
        <title>Recombination and specialization in a pathogen metapopulation.</title>
        <authorList>
            <person name="Gardiner A."/>
            <person name="Kemen E."/>
            <person name="Schultz-Larsen T."/>
            <person name="MacLean D."/>
            <person name="Van Oosterhout C."/>
            <person name="Jones J.D.G."/>
        </authorList>
    </citation>
    <scope>NUCLEOTIDE SEQUENCE [LARGE SCALE GENOMIC DNA]</scope>
    <source>
        <strain evidence="1 2">Ac Nc2</strain>
    </source>
</reference>
<keyword evidence="2" id="KW-1185">Reference proteome</keyword>
<proteinExistence type="predicted"/>
<dbReference type="AlphaFoldDB" id="A0A024GBY3"/>